<dbReference type="Gene3D" id="1.10.10.10">
    <property type="entry name" value="Winged helix-like DNA-binding domain superfamily/Winged helix DNA-binding domain"/>
    <property type="match status" value="1"/>
</dbReference>
<proteinExistence type="predicted"/>
<dbReference type="InterPro" id="IPR036390">
    <property type="entry name" value="WH_DNA-bd_sf"/>
</dbReference>
<dbReference type="GO" id="GO:0003677">
    <property type="term" value="F:DNA binding"/>
    <property type="evidence" value="ECO:0007669"/>
    <property type="project" value="UniProtKB-KW"/>
</dbReference>
<dbReference type="OrthoDB" id="69852at2"/>
<feature type="compositionally biased region" description="Basic and acidic residues" evidence="1">
    <location>
        <begin position="211"/>
        <end position="224"/>
    </location>
</feature>
<gene>
    <name evidence="3" type="ORF">FB461_0493</name>
</gene>
<reference evidence="3 4" key="1">
    <citation type="submission" date="2019-06" db="EMBL/GenBank/DDBJ databases">
        <title>Sequencing the genomes of 1000 actinobacteria strains.</title>
        <authorList>
            <person name="Klenk H.-P."/>
        </authorList>
    </citation>
    <scope>NUCLEOTIDE SEQUENCE [LARGE SCALE GENOMIC DNA]</scope>
    <source>
        <strain evidence="3 4">DSM 4813</strain>
    </source>
</reference>
<dbReference type="InterPro" id="IPR000835">
    <property type="entry name" value="HTH_MarR-typ"/>
</dbReference>
<feature type="compositionally biased region" description="Gly residues" evidence="1">
    <location>
        <begin position="192"/>
        <end position="210"/>
    </location>
</feature>
<accession>A0A542ZUN5</accession>
<dbReference type="InterPro" id="IPR039422">
    <property type="entry name" value="MarR/SlyA-like"/>
</dbReference>
<dbReference type="SMART" id="SM00347">
    <property type="entry name" value="HTH_MARR"/>
    <property type="match status" value="1"/>
</dbReference>
<evidence type="ECO:0000259" key="2">
    <source>
        <dbReference type="PROSITE" id="PS50995"/>
    </source>
</evidence>
<dbReference type="EMBL" id="VFOS01000001">
    <property type="protein sequence ID" value="TQL64009.1"/>
    <property type="molecule type" value="Genomic_DNA"/>
</dbReference>
<dbReference type="InterPro" id="IPR036388">
    <property type="entry name" value="WH-like_DNA-bd_sf"/>
</dbReference>
<dbReference type="Proteomes" id="UP000315389">
    <property type="component" value="Unassembled WGS sequence"/>
</dbReference>
<comment type="caution">
    <text evidence="3">The sequence shown here is derived from an EMBL/GenBank/DDBJ whole genome shotgun (WGS) entry which is preliminary data.</text>
</comment>
<dbReference type="GO" id="GO:0003700">
    <property type="term" value="F:DNA-binding transcription factor activity"/>
    <property type="evidence" value="ECO:0007669"/>
    <property type="project" value="InterPro"/>
</dbReference>
<feature type="compositionally biased region" description="Low complexity" evidence="1">
    <location>
        <begin position="1"/>
        <end position="11"/>
    </location>
</feature>
<name>A0A542ZUN5_RARFA</name>
<dbReference type="GO" id="GO:0006950">
    <property type="term" value="P:response to stress"/>
    <property type="evidence" value="ECO:0007669"/>
    <property type="project" value="TreeGrafter"/>
</dbReference>
<keyword evidence="3" id="KW-0238">DNA-binding</keyword>
<dbReference type="RefSeq" id="WP_142118624.1">
    <property type="nucleotide sequence ID" value="NZ_BAAASV010000003.1"/>
</dbReference>
<sequence>MTDDTTANEAATDLDDTESQAGPTNLAGRLLYLTVLMRMTDARLRRGHGRRAGILEGQGRVLRLLNLHSPITQKELGYLLGIRSQSLGELLTKLEDADQVKRSPNPQDKRTTIVEITDSGRDAVSNQAEIFDEDTTFGLESAELDTLIGLLDKLIGNIEGSVPGGVDRRLQKMRAMWFGDGADPEDFRWFGGPGGPGGRPGRGGRGGHGRPGFDRGEFRGDARGHRPGKRRHRLTEGF</sequence>
<organism evidence="3 4">
    <name type="scientific">Rarobacter faecitabidus</name>
    <dbReference type="NCBI Taxonomy" id="13243"/>
    <lineage>
        <taxon>Bacteria</taxon>
        <taxon>Bacillati</taxon>
        <taxon>Actinomycetota</taxon>
        <taxon>Actinomycetes</taxon>
        <taxon>Micrococcales</taxon>
        <taxon>Rarobacteraceae</taxon>
        <taxon>Rarobacter</taxon>
    </lineage>
</organism>
<evidence type="ECO:0000313" key="3">
    <source>
        <dbReference type="EMBL" id="TQL64009.1"/>
    </source>
</evidence>
<dbReference type="AlphaFoldDB" id="A0A542ZUN5"/>
<dbReference type="PANTHER" id="PTHR33164:SF43">
    <property type="entry name" value="HTH-TYPE TRANSCRIPTIONAL REPRESSOR YETL"/>
    <property type="match status" value="1"/>
</dbReference>
<feature type="compositionally biased region" description="Basic residues" evidence="1">
    <location>
        <begin position="225"/>
        <end position="238"/>
    </location>
</feature>
<feature type="region of interest" description="Disordered" evidence="1">
    <location>
        <begin position="192"/>
        <end position="238"/>
    </location>
</feature>
<feature type="region of interest" description="Disordered" evidence="1">
    <location>
        <begin position="1"/>
        <end position="22"/>
    </location>
</feature>
<keyword evidence="4" id="KW-1185">Reference proteome</keyword>
<dbReference type="Pfam" id="PF01047">
    <property type="entry name" value="MarR"/>
    <property type="match status" value="1"/>
</dbReference>
<dbReference type="PANTHER" id="PTHR33164">
    <property type="entry name" value="TRANSCRIPTIONAL REGULATOR, MARR FAMILY"/>
    <property type="match status" value="1"/>
</dbReference>
<evidence type="ECO:0000313" key="4">
    <source>
        <dbReference type="Proteomes" id="UP000315389"/>
    </source>
</evidence>
<evidence type="ECO:0000256" key="1">
    <source>
        <dbReference type="SAM" id="MobiDB-lite"/>
    </source>
</evidence>
<dbReference type="PROSITE" id="PS50995">
    <property type="entry name" value="HTH_MARR_2"/>
    <property type="match status" value="1"/>
</dbReference>
<dbReference type="SUPFAM" id="SSF46785">
    <property type="entry name" value="Winged helix' DNA-binding domain"/>
    <property type="match status" value="1"/>
</dbReference>
<protein>
    <submittedName>
        <fullName evidence="3">DNA-binding MarR family transcriptional regulator</fullName>
    </submittedName>
</protein>
<feature type="domain" description="HTH marR-type" evidence="2">
    <location>
        <begin position="23"/>
        <end position="156"/>
    </location>
</feature>